<evidence type="ECO:0000259" key="2">
    <source>
        <dbReference type="Pfam" id="PF06251"/>
    </source>
</evidence>
<feature type="signal peptide" evidence="1">
    <location>
        <begin position="1"/>
        <end position="22"/>
    </location>
</feature>
<feature type="chain" id="PRO_5003598171" evidence="1">
    <location>
        <begin position="23"/>
        <end position="244"/>
    </location>
</feature>
<dbReference type="OrthoDB" id="5814422at2"/>
<dbReference type="Pfam" id="PF06251">
    <property type="entry name" value="Caps_syn_GfcC_C"/>
    <property type="match status" value="1"/>
</dbReference>
<dbReference type="EMBL" id="BAET01000018">
    <property type="protein sequence ID" value="GAB55889.1"/>
    <property type="molecule type" value="Genomic_DNA"/>
</dbReference>
<dbReference type="STRING" id="56804.BAE46_07390"/>
<feature type="domain" description="Capsule biosynthesis GfcC-like N-terminal" evidence="3">
    <location>
        <begin position="24"/>
        <end position="140"/>
    </location>
</feature>
<organism evidence="4 5">
    <name type="scientific">Glaciecola punicea ACAM 611</name>
    <dbReference type="NCBI Taxonomy" id="1121923"/>
    <lineage>
        <taxon>Bacteria</taxon>
        <taxon>Pseudomonadati</taxon>
        <taxon>Pseudomonadota</taxon>
        <taxon>Gammaproteobacteria</taxon>
        <taxon>Alteromonadales</taxon>
        <taxon>Alteromonadaceae</taxon>
        <taxon>Glaciecola</taxon>
    </lineage>
</organism>
<keyword evidence="5" id="KW-1185">Reference proteome</keyword>
<evidence type="ECO:0000313" key="5">
    <source>
        <dbReference type="Proteomes" id="UP000053586"/>
    </source>
</evidence>
<dbReference type="eggNOG" id="ENOG5032UE1">
    <property type="taxonomic scope" value="Bacteria"/>
</dbReference>
<dbReference type="InterPro" id="IPR010425">
    <property type="entry name" value="Caps_synth_GfcC-like_C"/>
</dbReference>
<evidence type="ECO:0000256" key="1">
    <source>
        <dbReference type="SAM" id="SignalP"/>
    </source>
</evidence>
<feature type="domain" description="Capsule biosynthesis GfcC-like C-terminal" evidence="2">
    <location>
        <begin position="155"/>
        <end position="241"/>
    </location>
</feature>
<accession>H5TC62</accession>
<sequence>MVVRLSFILALIYSHFSFSAHAKVEISVNNTAYSYSANPRLAEILAPMALADDWYWPQSKLFRTNTGKSQALRSEIIEILFQQKQNDGKHGLVYNDMSDQIIMWDIADFVPLTIDFDLARVSAEHNPLVENGQYRIFLSKRASSVYVFGALEKDVNLPYKNDTCIEAFSAEVAYSDLADKSHIYVISAQGQITKKPIAYWNTQCTLLMPGAMIYIPLRESLFSPQHRIINSKMAELAVNRITIQ</sequence>
<reference evidence="4 5" key="2">
    <citation type="journal article" date="2017" name="Antonie Van Leeuwenhoek">
        <title>Rhizobium rhizosphaerae sp. nov., a novel species isolated from rice rhizosphere.</title>
        <authorList>
            <person name="Zhao J.J."/>
            <person name="Zhang J."/>
            <person name="Zhang R.J."/>
            <person name="Zhang C.W."/>
            <person name="Yin H.Q."/>
            <person name="Zhang X.X."/>
        </authorList>
    </citation>
    <scope>NUCLEOTIDE SEQUENCE [LARGE SCALE GENOMIC DNA]</scope>
    <source>
        <strain evidence="4 5">ACAM 611</strain>
    </source>
</reference>
<evidence type="ECO:0000259" key="3">
    <source>
        <dbReference type="Pfam" id="PF20616"/>
    </source>
</evidence>
<dbReference type="AlphaFoldDB" id="H5TC62"/>
<name>H5TC62_9ALTE</name>
<comment type="caution">
    <text evidence="4">The sequence shown here is derived from an EMBL/GenBank/DDBJ whole genome shotgun (WGS) entry which is preliminary data.</text>
</comment>
<dbReference type="RefSeq" id="WP_006005452.1">
    <property type="nucleotide sequence ID" value="NZ_BAET01000018.1"/>
</dbReference>
<dbReference type="InterPro" id="IPR046459">
    <property type="entry name" value="Caps_syn_GfcC_N"/>
</dbReference>
<evidence type="ECO:0000313" key="4">
    <source>
        <dbReference type="EMBL" id="GAB55889.1"/>
    </source>
</evidence>
<dbReference type="Proteomes" id="UP000053586">
    <property type="component" value="Unassembled WGS sequence"/>
</dbReference>
<protein>
    <submittedName>
        <fullName evidence="4">Uncharacterized protein</fullName>
    </submittedName>
</protein>
<dbReference type="Pfam" id="PF20616">
    <property type="entry name" value="Caps_syn_GfcC_N"/>
    <property type="match status" value="1"/>
</dbReference>
<proteinExistence type="predicted"/>
<keyword evidence="1" id="KW-0732">Signal</keyword>
<dbReference type="Gene3D" id="3.10.560.10">
    <property type="entry name" value="Outer membrane lipoprotein wza domain like"/>
    <property type="match status" value="1"/>
</dbReference>
<reference evidence="4 5" key="1">
    <citation type="journal article" date="2012" name="J. Bacteriol.">
        <title>Genome sequence of proteorhodopsin-containing sea ice bacterium Glaciecola punicea ACAM 611T.</title>
        <authorList>
            <person name="Qin Q.-L."/>
            <person name="Xie B.-B."/>
            <person name="Shu Y.-L."/>
            <person name="Rong J.-C."/>
            <person name="Zhao D.-L."/>
            <person name="Zhang X.-Y."/>
            <person name="Chen X.-L."/>
            <person name="Zhou B.-C."/>
            <person name="Zhanga Y.-Z."/>
        </authorList>
    </citation>
    <scope>NUCLEOTIDE SEQUENCE [LARGE SCALE GENOMIC DNA]</scope>
    <source>
        <strain evidence="4 5">ACAM 611</strain>
    </source>
</reference>
<gene>
    <name evidence="4" type="ORF">GPUN_1773</name>
</gene>